<feature type="domain" description="HTH gntR-type" evidence="5">
    <location>
        <begin position="3"/>
        <end position="70"/>
    </location>
</feature>
<dbReference type="Proteomes" id="UP000298111">
    <property type="component" value="Unassembled WGS sequence"/>
</dbReference>
<dbReference type="AlphaFoldDB" id="A0A8H1L129"/>
<dbReference type="GO" id="GO:0003677">
    <property type="term" value="F:DNA binding"/>
    <property type="evidence" value="ECO:0007669"/>
    <property type="project" value="UniProtKB-KW"/>
</dbReference>
<dbReference type="InterPro" id="IPR036390">
    <property type="entry name" value="WH_DNA-bd_sf"/>
</dbReference>
<keyword evidence="3" id="KW-0804">Transcription</keyword>
<dbReference type="PANTHER" id="PTHR44846">
    <property type="entry name" value="MANNOSYL-D-GLYCERATE TRANSPORT/METABOLISM SYSTEM REPRESSOR MNGR-RELATED"/>
    <property type="match status" value="1"/>
</dbReference>
<dbReference type="Gene3D" id="1.10.10.10">
    <property type="entry name" value="Winged helix-like DNA-binding domain superfamily/Winged helix DNA-binding domain"/>
    <property type="match status" value="1"/>
</dbReference>
<dbReference type="GO" id="GO:0003700">
    <property type="term" value="F:DNA-binding transcription factor activity"/>
    <property type="evidence" value="ECO:0007669"/>
    <property type="project" value="InterPro"/>
</dbReference>
<dbReference type="InterPro" id="IPR050679">
    <property type="entry name" value="Bact_HTH_transcr_reg"/>
</dbReference>
<evidence type="ECO:0000313" key="7">
    <source>
        <dbReference type="Proteomes" id="UP000298111"/>
    </source>
</evidence>
<dbReference type="EMBL" id="RCIY01000114">
    <property type="protein sequence ID" value="TGG75734.1"/>
    <property type="molecule type" value="Genomic_DNA"/>
</dbReference>
<dbReference type="Gene3D" id="3.40.1410.10">
    <property type="entry name" value="Chorismate lyase-like"/>
    <property type="match status" value="1"/>
</dbReference>
<evidence type="ECO:0000313" key="6">
    <source>
        <dbReference type="EMBL" id="TGG75734.1"/>
    </source>
</evidence>
<keyword evidence="1" id="KW-0805">Transcription regulation</keyword>
<dbReference type="InterPro" id="IPR028978">
    <property type="entry name" value="Chorismate_lyase_/UTRA_dom_sf"/>
</dbReference>
<dbReference type="SMART" id="SM00345">
    <property type="entry name" value="HTH_GNTR"/>
    <property type="match status" value="1"/>
</dbReference>
<reference evidence="6 7" key="1">
    <citation type="submission" date="2018-10" db="EMBL/GenBank/DDBJ databases">
        <title>Isolation of pseudouridimycin from Streptomyces albus DSM 40763.</title>
        <authorList>
            <person name="Rosenqvist P."/>
            <person name="Metsae-Ketelae M."/>
            <person name="Virta P."/>
        </authorList>
    </citation>
    <scope>NUCLEOTIDE SEQUENCE [LARGE SCALE GENOMIC DNA]</scope>
    <source>
        <strain evidence="6 7">DSM 40763</strain>
    </source>
</reference>
<gene>
    <name evidence="6" type="ORF">D8771_32595</name>
</gene>
<dbReference type="PANTHER" id="PTHR44846:SF17">
    <property type="entry name" value="GNTR-FAMILY TRANSCRIPTIONAL REGULATOR"/>
    <property type="match status" value="1"/>
</dbReference>
<dbReference type="CDD" id="cd07377">
    <property type="entry name" value="WHTH_GntR"/>
    <property type="match status" value="1"/>
</dbReference>
<dbReference type="Pfam" id="PF00392">
    <property type="entry name" value="GntR"/>
    <property type="match status" value="1"/>
</dbReference>
<proteinExistence type="predicted"/>
<protein>
    <submittedName>
        <fullName evidence="6">GntR family transcriptional regulator</fullName>
    </submittedName>
</protein>
<dbReference type="SUPFAM" id="SSF64288">
    <property type="entry name" value="Chorismate lyase-like"/>
    <property type="match status" value="1"/>
</dbReference>
<comment type="caution">
    <text evidence="6">The sequence shown here is derived from an EMBL/GenBank/DDBJ whole genome shotgun (WGS) entry which is preliminary data.</text>
</comment>
<feature type="region of interest" description="Disordered" evidence="4">
    <location>
        <begin position="188"/>
        <end position="207"/>
    </location>
</feature>
<dbReference type="InterPro" id="IPR000524">
    <property type="entry name" value="Tscrpt_reg_HTH_GntR"/>
</dbReference>
<dbReference type="InterPro" id="IPR036388">
    <property type="entry name" value="WH-like_DNA-bd_sf"/>
</dbReference>
<dbReference type="GO" id="GO:0045892">
    <property type="term" value="P:negative regulation of DNA-templated transcription"/>
    <property type="evidence" value="ECO:0007669"/>
    <property type="project" value="TreeGrafter"/>
</dbReference>
<dbReference type="RefSeq" id="WP_051173501.1">
    <property type="nucleotide sequence ID" value="NZ_BNEJ01000014.1"/>
</dbReference>
<sequence>MAEQRFMDIAAELRDRILSGELGPGDKLPPVKELAASYRCAGATAQRALGQLVVEGVVRTSPRGTFVADEAPLSLTPSERAGLARRTGSVLTGGESAVVTAAELVVPPLYVAEIFDLDHGDQVVRREYVVGRGRTRLMLAVDWYPAHFAALVPDLLSTAPGKVHGLLPKVLEATGRTPAYARDDMHAREADQREAGHLGIPPGTPTLAGAHRWSDEHGMLLYGEWCLPPRLTLSYETDPNGTGTAPVGVPSE</sequence>
<evidence type="ECO:0000256" key="2">
    <source>
        <dbReference type="ARBA" id="ARBA00023125"/>
    </source>
</evidence>
<dbReference type="SUPFAM" id="SSF46785">
    <property type="entry name" value="Winged helix' DNA-binding domain"/>
    <property type="match status" value="1"/>
</dbReference>
<dbReference type="InterPro" id="IPR011663">
    <property type="entry name" value="UTRA"/>
</dbReference>
<evidence type="ECO:0000256" key="4">
    <source>
        <dbReference type="SAM" id="MobiDB-lite"/>
    </source>
</evidence>
<dbReference type="Pfam" id="PF07702">
    <property type="entry name" value="UTRA"/>
    <property type="match status" value="1"/>
</dbReference>
<organism evidence="6 7">
    <name type="scientific">Streptomyces albus</name>
    <dbReference type="NCBI Taxonomy" id="1888"/>
    <lineage>
        <taxon>Bacteria</taxon>
        <taxon>Bacillati</taxon>
        <taxon>Actinomycetota</taxon>
        <taxon>Actinomycetes</taxon>
        <taxon>Kitasatosporales</taxon>
        <taxon>Streptomycetaceae</taxon>
        <taxon>Streptomyces</taxon>
    </lineage>
</organism>
<name>A0A8H1L129_9ACTN</name>
<keyword evidence="2" id="KW-0238">DNA-binding</keyword>
<accession>A0A8H1L129</accession>
<evidence type="ECO:0000259" key="5">
    <source>
        <dbReference type="PROSITE" id="PS50949"/>
    </source>
</evidence>
<dbReference type="GeneID" id="75181795"/>
<evidence type="ECO:0000256" key="1">
    <source>
        <dbReference type="ARBA" id="ARBA00023015"/>
    </source>
</evidence>
<evidence type="ECO:0000256" key="3">
    <source>
        <dbReference type="ARBA" id="ARBA00023163"/>
    </source>
</evidence>
<dbReference type="PROSITE" id="PS50949">
    <property type="entry name" value="HTH_GNTR"/>
    <property type="match status" value="1"/>
</dbReference>